<reference evidence="2 3" key="1">
    <citation type="submission" date="2018-02" db="EMBL/GenBank/DDBJ databases">
        <title>Genomic Encyclopedia of Archaeal and Bacterial Type Strains, Phase II (KMG-II): from individual species to whole genera.</title>
        <authorList>
            <person name="Goeker M."/>
        </authorList>
    </citation>
    <scope>NUCLEOTIDE SEQUENCE [LARGE SCALE GENOMIC DNA]</scope>
    <source>
        <strain evidence="2 3">DSM 29526</strain>
    </source>
</reference>
<dbReference type="RefSeq" id="WP_104419311.1">
    <property type="nucleotide sequence ID" value="NZ_PTJC01000005.1"/>
</dbReference>
<protein>
    <submittedName>
        <fullName evidence="2">Gene 25-like lysozyme</fullName>
    </submittedName>
</protein>
<proteinExistence type="predicted"/>
<name>A0A2S6IB89_9BACT</name>
<dbReference type="OrthoDB" id="1161413at2"/>
<organism evidence="2 3">
    <name type="scientific">Neolewinella xylanilytica</name>
    <dbReference type="NCBI Taxonomy" id="1514080"/>
    <lineage>
        <taxon>Bacteria</taxon>
        <taxon>Pseudomonadati</taxon>
        <taxon>Bacteroidota</taxon>
        <taxon>Saprospiria</taxon>
        <taxon>Saprospirales</taxon>
        <taxon>Lewinellaceae</taxon>
        <taxon>Neolewinella</taxon>
    </lineage>
</organism>
<dbReference type="EMBL" id="PTJC01000005">
    <property type="protein sequence ID" value="PPK88777.1"/>
    <property type="molecule type" value="Genomic_DNA"/>
</dbReference>
<gene>
    <name evidence="2" type="ORF">CLV84_1749</name>
</gene>
<feature type="domain" description="IraD/Gp25-like" evidence="1">
    <location>
        <begin position="24"/>
        <end position="97"/>
    </location>
</feature>
<dbReference type="SUPFAM" id="SSF160719">
    <property type="entry name" value="gpW/gp25-like"/>
    <property type="match status" value="1"/>
</dbReference>
<keyword evidence="3" id="KW-1185">Reference proteome</keyword>
<accession>A0A2S6IB89</accession>
<sequence length="153" mass="17682">MKNYALPTDFTALMRPGGRAPTVDLHESVRQHILLMLISHFGSLRADPAFGCAFWEYDFESGAKLENRRHQLEQSIRTMITEREPRLDPATLKVNFRVFNSPLPSYRGRRMLSLKKRIEMQVSGRLLQTNTAFSPPPFQLYFSPVAIEQTNDR</sequence>
<dbReference type="Proteomes" id="UP000237662">
    <property type="component" value="Unassembled WGS sequence"/>
</dbReference>
<evidence type="ECO:0000313" key="2">
    <source>
        <dbReference type="EMBL" id="PPK88777.1"/>
    </source>
</evidence>
<dbReference type="Pfam" id="PF04965">
    <property type="entry name" value="GPW_gp25"/>
    <property type="match status" value="1"/>
</dbReference>
<comment type="caution">
    <text evidence="2">The sequence shown here is derived from an EMBL/GenBank/DDBJ whole genome shotgun (WGS) entry which is preliminary data.</text>
</comment>
<dbReference type="Gene3D" id="3.10.450.40">
    <property type="match status" value="1"/>
</dbReference>
<dbReference type="InterPro" id="IPR007048">
    <property type="entry name" value="IraD/Gp25-like"/>
</dbReference>
<evidence type="ECO:0000259" key="1">
    <source>
        <dbReference type="Pfam" id="PF04965"/>
    </source>
</evidence>
<evidence type="ECO:0000313" key="3">
    <source>
        <dbReference type="Proteomes" id="UP000237662"/>
    </source>
</evidence>
<dbReference type="AlphaFoldDB" id="A0A2S6IB89"/>